<organism evidence="1 2">
    <name type="scientific">Candidatus Nealsonbacteria bacterium CG10_big_fil_rev_8_21_14_0_10_36_24</name>
    <dbReference type="NCBI Taxonomy" id="1974710"/>
    <lineage>
        <taxon>Bacteria</taxon>
        <taxon>Candidatus Nealsoniibacteriota</taxon>
    </lineage>
</organism>
<evidence type="ECO:0000313" key="2">
    <source>
        <dbReference type="Proteomes" id="UP000228756"/>
    </source>
</evidence>
<name>A0A2M6NRR7_9BACT</name>
<protein>
    <submittedName>
        <fullName evidence="1">Uncharacterized protein</fullName>
    </submittedName>
</protein>
<evidence type="ECO:0000313" key="1">
    <source>
        <dbReference type="EMBL" id="PIR72194.1"/>
    </source>
</evidence>
<reference evidence="2" key="1">
    <citation type="submission" date="2017-09" db="EMBL/GenBank/DDBJ databases">
        <title>Depth-based differentiation of microbial function through sediment-hosted aquifers and enrichment of novel symbionts in the deep terrestrial subsurface.</title>
        <authorList>
            <person name="Probst A.J."/>
            <person name="Ladd B."/>
            <person name="Jarett J.K."/>
            <person name="Geller-Mcgrath D.E."/>
            <person name="Sieber C.M.K."/>
            <person name="Emerson J.B."/>
            <person name="Anantharaman K."/>
            <person name="Thomas B.C."/>
            <person name="Malmstrom R."/>
            <person name="Stieglmeier M."/>
            <person name="Klingl A."/>
            <person name="Woyke T."/>
            <person name="Ryan C.M."/>
            <person name="Banfield J.F."/>
        </authorList>
    </citation>
    <scope>NUCLEOTIDE SEQUENCE [LARGE SCALE GENOMIC DNA]</scope>
</reference>
<gene>
    <name evidence="1" type="ORF">COU42_02110</name>
</gene>
<proteinExistence type="predicted"/>
<accession>A0A2M6NRR7</accession>
<dbReference type="EMBL" id="PFCJ01000020">
    <property type="protein sequence ID" value="PIR72194.1"/>
    <property type="molecule type" value="Genomic_DNA"/>
</dbReference>
<comment type="caution">
    <text evidence="1">The sequence shown here is derived from an EMBL/GenBank/DDBJ whole genome shotgun (WGS) entry which is preliminary data.</text>
</comment>
<dbReference type="AlphaFoldDB" id="A0A2M6NRR7"/>
<sequence>MKRGFFKKVFSVATISFLLFLWLSVFLFFPNLIVKAQGMTSTNYKIISSDINAGGRDDQTSTTYKMQDTIGGIATGISESALYKLMAGYRTLDDLSISFSISDLAIGFGDFSSTDVRWTTSNEAGATSQPANQNPTYITIATNAPNGAIVSARSQGDGTGIEGNGSAGIYKSSSPTKLIAATACTTVTNGTESYALYVKNIGSNLTADSGFNGGTCSGIISTIGQTILTASVPLSTNNTADIALKAAIASTTAAGSYADVIILTATGRF</sequence>
<dbReference type="Proteomes" id="UP000228756">
    <property type="component" value="Unassembled WGS sequence"/>
</dbReference>